<evidence type="ECO:0000256" key="1">
    <source>
        <dbReference type="SAM" id="MobiDB-lite"/>
    </source>
</evidence>
<dbReference type="GO" id="GO:0016301">
    <property type="term" value="F:kinase activity"/>
    <property type="evidence" value="ECO:0007669"/>
    <property type="project" value="UniProtKB-KW"/>
</dbReference>
<evidence type="ECO:0000313" key="3">
    <source>
        <dbReference type="EMBL" id="JAT55947.1"/>
    </source>
</evidence>
<proteinExistence type="predicted"/>
<dbReference type="PANTHER" id="PTHR34482">
    <property type="entry name" value="DNA DAMAGE-INDUCIBLE PROTEIN 1-LIKE"/>
    <property type="match status" value="1"/>
</dbReference>
<feature type="non-terminal residue" evidence="3">
    <location>
        <position position="302"/>
    </location>
</feature>
<feature type="non-terminal residue" evidence="3">
    <location>
        <position position="1"/>
    </location>
</feature>
<feature type="region of interest" description="Disordered" evidence="1">
    <location>
        <begin position="252"/>
        <end position="276"/>
    </location>
</feature>
<name>A0A1D1YMT4_9ARAE</name>
<reference evidence="3" key="1">
    <citation type="submission" date="2015-07" db="EMBL/GenBank/DDBJ databases">
        <title>Transcriptome Assembly of Anthurium amnicola.</title>
        <authorList>
            <person name="Suzuki J."/>
        </authorList>
    </citation>
    <scope>NUCLEOTIDE SEQUENCE</scope>
</reference>
<dbReference type="AlphaFoldDB" id="A0A1D1YMT4"/>
<evidence type="ECO:0000259" key="2">
    <source>
        <dbReference type="Pfam" id="PF03732"/>
    </source>
</evidence>
<accession>A0A1D1YMT4</accession>
<organism evidence="3">
    <name type="scientific">Anthurium amnicola</name>
    <dbReference type="NCBI Taxonomy" id="1678845"/>
    <lineage>
        <taxon>Eukaryota</taxon>
        <taxon>Viridiplantae</taxon>
        <taxon>Streptophyta</taxon>
        <taxon>Embryophyta</taxon>
        <taxon>Tracheophyta</taxon>
        <taxon>Spermatophyta</taxon>
        <taxon>Magnoliopsida</taxon>
        <taxon>Liliopsida</taxon>
        <taxon>Araceae</taxon>
        <taxon>Pothoideae</taxon>
        <taxon>Potheae</taxon>
        <taxon>Anthurium</taxon>
    </lineage>
</organism>
<dbReference type="PANTHER" id="PTHR34482:SF36">
    <property type="entry name" value="RETROTRANSPOSON GAG DOMAIN-CONTAINING PROTEIN"/>
    <property type="match status" value="1"/>
</dbReference>
<protein>
    <submittedName>
        <fullName evidence="3">A-kinase anchor protein 12</fullName>
    </submittedName>
</protein>
<keyword evidence="3" id="KW-0418">Kinase</keyword>
<dbReference type="InterPro" id="IPR005162">
    <property type="entry name" value="Retrotrans_gag_dom"/>
</dbReference>
<dbReference type="EMBL" id="GDJX01011989">
    <property type="protein sequence ID" value="JAT55947.1"/>
    <property type="molecule type" value="Transcribed_RNA"/>
</dbReference>
<keyword evidence="3" id="KW-0808">Transferase</keyword>
<sequence length="302" mass="34238">GETSVQGGQANRVIPGNADLPPPPELGGFLQSFPRLVEAMHMQAQAFLNIQGQGANAGAANPQRAADPDRGHGVSVLERFRRMNPPSFKGESDPDLADSWIRETEKIFRAIRCSEEEKVSLATFTLQEDADDWWATVLRTVFKNRMDIPWAEFLEVFREKFFPRHVQDQMVQEFLGLTQGSMTVMQYERRFAKLEKFAPFICVDERMRASKFVYGLKGVLRSRIASQDHMTMASAVRAACLQEIEEKRYQEDRRVSQKPFSTSSSQDRKRKRRSVVAVPSVQRQAVAYVPVANQHPICAQCG</sequence>
<feature type="domain" description="Retrotransposon gag" evidence="2">
    <location>
        <begin position="121"/>
        <end position="217"/>
    </location>
</feature>
<dbReference type="Pfam" id="PF03732">
    <property type="entry name" value="Retrotrans_gag"/>
    <property type="match status" value="1"/>
</dbReference>
<feature type="region of interest" description="Disordered" evidence="1">
    <location>
        <begin position="1"/>
        <end position="24"/>
    </location>
</feature>
<gene>
    <name evidence="3" type="primary">Akap12_1</name>
    <name evidence="3" type="ORF">g.128651</name>
</gene>